<reference evidence="4 7" key="3">
    <citation type="submission" date="2016-07" db="EMBL/GenBank/DDBJ databases">
        <title>Draft genome of a psychrotolerant acidophile Acidithiobacillus ferrivorans strain YL15.</title>
        <authorList>
            <person name="Peng T."/>
            <person name="Ma L."/>
            <person name="Nan M."/>
            <person name="An N."/>
            <person name="Wang M."/>
            <person name="Qiu G."/>
            <person name="Zeng W."/>
        </authorList>
    </citation>
    <scope>NUCLEOTIDE SEQUENCE [LARGE SCALE GENOMIC DNA]</scope>
    <source>
        <strain evidence="4 7">YL15</strain>
    </source>
</reference>
<proteinExistence type="predicted"/>
<reference evidence="6 8" key="4">
    <citation type="submission" date="2017-03" db="EMBL/GenBank/DDBJ databases">
        <authorList>
            <person name="Regsiter A."/>
            <person name="William W."/>
        </authorList>
    </citation>
    <scope>NUCLEOTIDE SEQUENCE [LARGE SCALE GENOMIC DNA]</scope>
    <source>
        <strain evidence="6">PRJEB5721</strain>
    </source>
</reference>
<evidence type="ECO:0000313" key="5">
    <source>
        <dbReference type="EMBL" id="QQD73144.1"/>
    </source>
</evidence>
<dbReference type="EMBL" id="MASQ01000139">
    <property type="protein sequence ID" value="OCB01498.1"/>
    <property type="molecule type" value="Genomic_DNA"/>
</dbReference>
<evidence type="ECO:0000313" key="8">
    <source>
        <dbReference type="Proteomes" id="UP000193925"/>
    </source>
</evidence>
<dbReference type="Proteomes" id="UP000595420">
    <property type="component" value="Chromosome"/>
</dbReference>
<organism evidence="3">
    <name type="scientific">Acidithiobacillus ferrivorans</name>
    <dbReference type="NCBI Taxonomy" id="160808"/>
    <lineage>
        <taxon>Bacteria</taxon>
        <taxon>Pseudomonadati</taxon>
        <taxon>Pseudomonadota</taxon>
        <taxon>Acidithiobacillia</taxon>
        <taxon>Acidithiobacillales</taxon>
        <taxon>Acidithiobacillaceae</taxon>
        <taxon>Acidithiobacillus</taxon>
    </lineage>
</organism>
<dbReference type="InterPro" id="IPR057008">
    <property type="entry name" value="SpoVR-like_C"/>
</dbReference>
<dbReference type="Proteomes" id="UP000193925">
    <property type="component" value="Chromosome AFERRI"/>
</dbReference>
<accession>A0A060UVP6</accession>
<feature type="domain" description="SpoVR protein-like N-terminal" evidence="1">
    <location>
        <begin position="10"/>
        <end position="426"/>
    </location>
</feature>
<sequence>MSKFLFTDNDWTFARIDTVTEAIATIAAEELQLDTYPNQLEIISAEQMLDAYASIGLPVYYAHWSFGKQRAIESGQYRRGEMGLAYELVINSNPCISYLMEENTMTMQTLVIAHAAYGHNAFFKNNVFFQQWTDAEGILDYLEFAQRYIAHCEERYGIDAVTDVLDAAHAISRNGVDRARRPRQLSAREEERRREERERYLQQQLSEIWRTLPPHSVDQPADAAVFPPSPQENLLYFIEKNAPHLEGWKREILRIVRKIAQYLYPQGQTKIMNEGFACFVHYHILHSLHARGLITDGTLLEFYASHTAVTFQPDFDDPRYSGINPYALGFAMFQDIKRICLAPTDEDHRWFPFAGDPDWRKHIHFAMREFRDESFVLQYLSPKVMRDLHLFALSNDPSATTYQVSAIHDDSGYQYLRQALAQQIAESTRPPDIQIVSVDRWGDRHLRLRQMDSQPLAQDEAQRTLSFVHSLWGYDVHLDMEDLSLSEPLTS</sequence>
<dbReference type="Pfam" id="PF04293">
    <property type="entry name" value="SpoVR"/>
    <property type="match status" value="1"/>
</dbReference>
<keyword evidence="8" id="KW-1185">Reference proteome</keyword>
<dbReference type="RefSeq" id="WP_035193577.1">
    <property type="nucleotide sequence ID" value="NZ_CCCS020000037.1"/>
</dbReference>
<reference evidence="5 9" key="5">
    <citation type="submission" date="2020-07" db="EMBL/GenBank/DDBJ databases">
        <title>Complete genome sequence analysis of Acidithiobacillus ferrivorans XJFY6S-08 reveals extreme environmental adaptation to alpine acid mine drainage.</title>
        <authorList>
            <person name="Yan L."/>
            <person name="Ni Y."/>
        </authorList>
    </citation>
    <scope>NUCLEOTIDE SEQUENCE [LARGE SCALE GENOMIC DNA]</scope>
    <source>
        <strain evidence="5 9">XJFY6S-08</strain>
    </source>
</reference>
<dbReference type="NCBIfam" id="NF008737">
    <property type="entry name" value="PRK11767.1"/>
    <property type="match status" value="1"/>
</dbReference>
<evidence type="ECO:0000313" key="6">
    <source>
        <dbReference type="EMBL" id="SMH65988.1"/>
    </source>
</evidence>
<feature type="domain" description="SpoVR-like C-terminal" evidence="2">
    <location>
        <begin position="431"/>
        <end position="481"/>
    </location>
</feature>
<dbReference type="InterPro" id="IPR007390">
    <property type="entry name" value="Spore_V_R"/>
</dbReference>
<evidence type="ECO:0000313" key="9">
    <source>
        <dbReference type="Proteomes" id="UP000595420"/>
    </source>
</evidence>
<evidence type="ECO:0000313" key="4">
    <source>
        <dbReference type="EMBL" id="OCB01498.1"/>
    </source>
</evidence>
<dbReference type="InterPro" id="IPR057270">
    <property type="entry name" value="Ycgb-like"/>
</dbReference>
<reference evidence="3" key="1">
    <citation type="submission" date="2014-03" db="EMBL/GenBank/DDBJ databases">
        <authorList>
            <person name="Genoscope - CEA"/>
        </authorList>
    </citation>
    <scope>NUCLEOTIDE SEQUENCE [LARGE SCALE GENOMIC DNA]</scope>
    <source>
        <strain evidence="3">CF27</strain>
    </source>
</reference>
<dbReference type="EMBL" id="CP059488">
    <property type="protein sequence ID" value="QQD73144.1"/>
    <property type="molecule type" value="Genomic_DNA"/>
</dbReference>
<evidence type="ECO:0000313" key="3">
    <source>
        <dbReference type="EMBL" id="CDQ10848.1"/>
    </source>
</evidence>
<evidence type="ECO:0000259" key="2">
    <source>
        <dbReference type="Pfam" id="PF24755"/>
    </source>
</evidence>
<reference evidence="3" key="2">
    <citation type="submission" date="2014-07" db="EMBL/GenBank/DDBJ databases">
        <title>Initial genome analysis of the psychrotolerant acidophile Acidithiobacillus ferrivorans CF27: insights into iron and sulfur oxidation pathways and into biofilm formation.</title>
        <authorList>
            <person name="Talla E."/>
            <person name="Hedrich S."/>
            <person name="Mangenot S."/>
            <person name="Ji B."/>
            <person name="Johnson D.B."/>
            <person name="Barbe V."/>
            <person name="Bonnefoy V."/>
        </authorList>
    </citation>
    <scope>NUCLEOTIDE SEQUENCE [LARGE SCALE GENOMIC DNA]</scope>
    <source>
        <strain evidence="3">CF27</strain>
    </source>
</reference>
<dbReference type="InterPro" id="IPR056174">
    <property type="entry name" value="SpoVR_N"/>
</dbReference>
<dbReference type="PANTHER" id="PTHR30029:SF2">
    <property type="entry name" value="STAGE V SPORULATION PROTEIN R"/>
    <property type="match status" value="1"/>
</dbReference>
<dbReference type="Proteomes" id="UP000093129">
    <property type="component" value="Unassembled WGS sequence"/>
</dbReference>
<dbReference type="Pfam" id="PF24755">
    <property type="entry name" value="SpoVR_C"/>
    <property type="match status" value="1"/>
</dbReference>
<dbReference type="PANTHER" id="PTHR30029">
    <property type="entry name" value="STAGE V SPORULATION PROTEIN R"/>
    <property type="match status" value="1"/>
</dbReference>
<gene>
    <name evidence="3" type="primary">ycgB</name>
    <name evidence="6" type="ORF">AFERRI_20777</name>
    <name evidence="3" type="ORF">AFERRI_420146</name>
    <name evidence="4" type="ORF">BBC27_03625</name>
    <name evidence="5" type="ORF">H2515_02080</name>
</gene>
<evidence type="ECO:0000313" key="7">
    <source>
        <dbReference type="Proteomes" id="UP000093129"/>
    </source>
</evidence>
<dbReference type="EMBL" id="CCCS020000037">
    <property type="protein sequence ID" value="CDQ10848.1"/>
    <property type="molecule type" value="Genomic_DNA"/>
</dbReference>
<protein>
    <submittedName>
        <fullName evidence="4">SpoVR family protein</fullName>
    </submittedName>
</protein>
<evidence type="ECO:0000259" key="1">
    <source>
        <dbReference type="Pfam" id="PF04293"/>
    </source>
</evidence>
<dbReference type="EMBL" id="LT841305">
    <property type="protein sequence ID" value="SMH65988.1"/>
    <property type="molecule type" value="Genomic_DNA"/>
</dbReference>
<dbReference type="AlphaFoldDB" id="A0A060UVP6"/>
<name>A0A060UVP6_9PROT</name>